<evidence type="ECO:0000256" key="1">
    <source>
        <dbReference type="SAM" id="MobiDB-lite"/>
    </source>
</evidence>
<dbReference type="Proteomes" id="UP000268535">
    <property type="component" value="Unassembled WGS sequence"/>
</dbReference>
<dbReference type="AlphaFoldDB" id="A0A4P9WTM9"/>
<gene>
    <name evidence="2" type="ORF">CAUPRSCDRAFT_12731</name>
</gene>
<dbReference type="EMBL" id="ML011381">
    <property type="protein sequence ID" value="RKO95573.1"/>
    <property type="molecule type" value="Genomic_DNA"/>
</dbReference>
<protein>
    <submittedName>
        <fullName evidence="2">Uncharacterized protein</fullName>
    </submittedName>
</protein>
<proteinExistence type="predicted"/>
<evidence type="ECO:0000313" key="3">
    <source>
        <dbReference type="Proteomes" id="UP000268535"/>
    </source>
</evidence>
<accession>A0A4P9WTM9</accession>
<feature type="region of interest" description="Disordered" evidence="1">
    <location>
        <begin position="44"/>
        <end position="126"/>
    </location>
</feature>
<sequence>MAPRPPPAAAAMDGIDGIAAAETADGLVSTASLATMNGTLGLGSIDDITTHFGHGHSHGHGADGDTATSTSLMQLDTEDGLQGTDLLSGLTSQPATVATDGANETDSTAPSNVQQQQQQQRQATPMEALDEEFGLGADIAWGF</sequence>
<feature type="compositionally biased region" description="Polar residues" evidence="1">
    <location>
        <begin position="89"/>
        <end position="113"/>
    </location>
</feature>
<reference evidence="3" key="1">
    <citation type="journal article" date="2018" name="Nat. Microbiol.">
        <title>Leveraging single-cell genomics to expand the fungal tree of life.</title>
        <authorList>
            <person name="Ahrendt S.R."/>
            <person name="Quandt C.A."/>
            <person name="Ciobanu D."/>
            <person name="Clum A."/>
            <person name="Salamov A."/>
            <person name="Andreopoulos B."/>
            <person name="Cheng J.F."/>
            <person name="Woyke T."/>
            <person name="Pelin A."/>
            <person name="Henrissat B."/>
            <person name="Reynolds N.K."/>
            <person name="Benny G.L."/>
            <person name="Smith M.E."/>
            <person name="James T.Y."/>
            <person name="Grigoriev I.V."/>
        </authorList>
    </citation>
    <scope>NUCLEOTIDE SEQUENCE [LARGE SCALE GENOMIC DNA]</scope>
    <source>
        <strain evidence="3">ATCC 52028</strain>
    </source>
</reference>
<name>A0A4P9WTM9_9FUNG</name>
<organism evidence="2 3">
    <name type="scientific">Caulochytrium protostelioides</name>
    <dbReference type="NCBI Taxonomy" id="1555241"/>
    <lineage>
        <taxon>Eukaryota</taxon>
        <taxon>Fungi</taxon>
        <taxon>Fungi incertae sedis</taxon>
        <taxon>Chytridiomycota</taxon>
        <taxon>Chytridiomycota incertae sedis</taxon>
        <taxon>Chytridiomycetes</taxon>
        <taxon>Caulochytriales</taxon>
        <taxon>Caulochytriaceae</taxon>
        <taxon>Caulochytrium</taxon>
    </lineage>
</organism>
<evidence type="ECO:0000313" key="2">
    <source>
        <dbReference type="EMBL" id="RKO95573.1"/>
    </source>
</evidence>